<proteinExistence type="inferred from homology"/>
<dbReference type="NCBIfam" id="TIGR00287">
    <property type="entry name" value="cas1"/>
    <property type="match status" value="1"/>
</dbReference>
<dbReference type="EC" id="3.1.-.-" evidence="10"/>
<feature type="binding site" evidence="10">
    <location>
        <position position="163"/>
    </location>
    <ligand>
        <name>Mn(2+)</name>
        <dbReference type="ChEBI" id="CHEBI:29035"/>
    </ligand>
</feature>
<keyword evidence="1 10" id="KW-0540">Nuclease</keyword>
<dbReference type="Pfam" id="PF01867">
    <property type="entry name" value="Cas_Cas1"/>
    <property type="match status" value="1"/>
</dbReference>
<dbReference type="InterPro" id="IPR042211">
    <property type="entry name" value="CRISPR-assoc_Cas1_N"/>
</dbReference>
<keyword evidence="12" id="KW-1185">Reference proteome</keyword>
<keyword evidence="8 10" id="KW-0464">Manganese</keyword>
<keyword evidence="2 10" id="KW-0479">Metal-binding</keyword>
<evidence type="ECO:0000256" key="6">
    <source>
        <dbReference type="ARBA" id="ARBA00023118"/>
    </source>
</evidence>
<dbReference type="PANTHER" id="PTHR34353:SF2">
    <property type="entry name" value="CRISPR-ASSOCIATED ENDONUCLEASE CAS1 1"/>
    <property type="match status" value="1"/>
</dbReference>
<evidence type="ECO:0000256" key="7">
    <source>
        <dbReference type="ARBA" id="ARBA00023125"/>
    </source>
</evidence>
<evidence type="ECO:0000313" key="12">
    <source>
        <dbReference type="Proteomes" id="UP001375743"/>
    </source>
</evidence>
<gene>
    <name evidence="10 11" type="primary">cas1</name>
    <name evidence="11" type="ORF">U1T56_19225</name>
</gene>
<dbReference type="Proteomes" id="UP001375743">
    <property type="component" value="Unassembled WGS sequence"/>
</dbReference>
<dbReference type="Gene3D" id="3.100.10.20">
    <property type="entry name" value="CRISPR-associated endonuclease Cas1, N-terminal domain"/>
    <property type="match status" value="1"/>
</dbReference>
<dbReference type="Gene3D" id="1.20.120.920">
    <property type="entry name" value="CRISPR-associated endonuclease Cas1, C-terminal domain"/>
    <property type="match status" value="1"/>
</dbReference>
<dbReference type="InterPro" id="IPR050646">
    <property type="entry name" value="Cas1"/>
</dbReference>
<evidence type="ECO:0000256" key="1">
    <source>
        <dbReference type="ARBA" id="ARBA00022722"/>
    </source>
</evidence>
<dbReference type="RefSeq" id="WP_418161138.1">
    <property type="nucleotide sequence ID" value="NZ_JBBLZC010000024.1"/>
</dbReference>
<dbReference type="PANTHER" id="PTHR34353">
    <property type="entry name" value="CRISPR-ASSOCIATED ENDONUCLEASE CAS1 1"/>
    <property type="match status" value="1"/>
</dbReference>
<protein>
    <recommendedName>
        <fullName evidence="10">CRISPR-associated endonuclease Cas1</fullName>
        <ecNumber evidence="10">3.1.-.-</ecNumber>
    </recommendedName>
</protein>
<name>A0ABU8XY92_9PROT</name>
<evidence type="ECO:0000256" key="9">
    <source>
        <dbReference type="ARBA" id="ARBA00038592"/>
    </source>
</evidence>
<evidence type="ECO:0000256" key="3">
    <source>
        <dbReference type="ARBA" id="ARBA00022759"/>
    </source>
</evidence>
<evidence type="ECO:0000313" key="11">
    <source>
        <dbReference type="EMBL" id="MEK0085289.1"/>
    </source>
</evidence>
<comment type="function">
    <text evidence="10">CRISPR (clustered regularly interspaced short palindromic repeat), is an adaptive immune system that provides protection against mobile genetic elements (viruses, transposable elements and conjugative plasmids). CRISPR clusters contain spacers, sequences complementary to antecedent mobile elements, and target invading nucleic acids. CRISPR clusters are transcribed and processed into CRISPR RNA (crRNA). Acts as a dsDNA endonuclease. Involved in the integration of spacer DNA into the CRISPR cassette.</text>
</comment>
<feature type="binding site" evidence="10">
    <location>
        <position position="228"/>
    </location>
    <ligand>
        <name>Mn(2+)</name>
        <dbReference type="ChEBI" id="CHEBI:29035"/>
    </ligand>
</feature>
<dbReference type="InterPro" id="IPR042206">
    <property type="entry name" value="CRISPR-assoc_Cas1_C"/>
</dbReference>
<keyword evidence="6 10" id="KW-0051">Antiviral defense</keyword>
<organism evidence="11 12">
    <name type="scientific">Benzoatithermus flavus</name>
    <dbReference type="NCBI Taxonomy" id="3108223"/>
    <lineage>
        <taxon>Bacteria</taxon>
        <taxon>Pseudomonadati</taxon>
        <taxon>Pseudomonadota</taxon>
        <taxon>Alphaproteobacteria</taxon>
        <taxon>Geminicoccales</taxon>
        <taxon>Geminicoccaceae</taxon>
        <taxon>Benzoatithermus</taxon>
    </lineage>
</organism>
<keyword evidence="4 10" id="KW-0378">Hydrolase</keyword>
<comment type="similarity">
    <text evidence="10">Belongs to the CRISPR-associated endonuclease Cas1 family.</text>
</comment>
<accession>A0ABU8XY92</accession>
<dbReference type="HAMAP" id="MF_01470">
    <property type="entry name" value="Cas1"/>
    <property type="match status" value="1"/>
</dbReference>
<evidence type="ECO:0000256" key="4">
    <source>
        <dbReference type="ARBA" id="ARBA00022801"/>
    </source>
</evidence>
<sequence>MRTVYIDRKNAELTAESGALVVRIPGERPTSLPLAAIERLVVRGAATLSTGLLGELWRQDAGVLVLSGRRSEPTARLLGRPHADAGLRLAQYALQADRERRAALARRLLLGKLQGQRRVLARALETRPDRRRPLLRAVRGIAEIEAALDAAVSGDLPRLLGLEGAAAAAYFQGFATLFAPALAFTARNRRPPRDPVNAALSLGYTLLHFEAARQCQIVGLDVQLGILHEPAPGRDALACDLVEPVRAHVDQLVLELFAGGELRPEHFRQDASGCLMGKAGRERFYAGYERRAAGLARLLRLLARSVAREIRAAGETAR</sequence>
<dbReference type="InterPro" id="IPR002729">
    <property type="entry name" value="CRISPR-assoc_Cas1"/>
</dbReference>
<evidence type="ECO:0000256" key="5">
    <source>
        <dbReference type="ARBA" id="ARBA00022842"/>
    </source>
</evidence>
<dbReference type="EMBL" id="JBBLZC010000024">
    <property type="protein sequence ID" value="MEK0085289.1"/>
    <property type="molecule type" value="Genomic_DNA"/>
</dbReference>
<keyword evidence="5 10" id="KW-0460">Magnesium</keyword>
<feature type="binding site" evidence="10">
    <location>
        <position position="243"/>
    </location>
    <ligand>
        <name>Mn(2+)</name>
        <dbReference type="ChEBI" id="CHEBI:29035"/>
    </ligand>
</feature>
<reference evidence="11 12" key="1">
    <citation type="submission" date="2024-01" db="EMBL/GenBank/DDBJ databases">
        <title>Multi-omics insights into the function and evolution of sodium benzoate biodegradation pathways in Benzoatithermus flavus gen. nov., sp. nov. from hot spring.</title>
        <authorList>
            <person name="Hu C.-J."/>
            <person name="Li W.-J."/>
        </authorList>
    </citation>
    <scope>NUCLEOTIDE SEQUENCE [LARGE SCALE GENOMIC DNA]</scope>
    <source>
        <strain evidence="11 12">SYSU G07066</strain>
    </source>
</reference>
<comment type="caution">
    <text evidence="11">The sequence shown here is derived from an EMBL/GenBank/DDBJ whole genome shotgun (WGS) entry which is preliminary data.</text>
</comment>
<evidence type="ECO:0000256" key="10">
    <source>
        <dbReference type="HAMAP-Rule" id="MF_01470"/>
    </source>
</evidence>
<evidence type="ECO:0000256" key="2">
    <source>
        <dbReference type="ARBA" id="ARBA00022723"/>
    </source>
</evidence>
<keyword evidence="7 10" id="KW-0238">DNA-binding</keyword>
<keyword evidence="3 10" id="KW-0255">Endonuclease</keyword>
<comment type="cofactor">
    <cofactor evidence="10">
        <name>Mg(2+)</name>
        <dbReference type="ChEBI" id="CHEBI:18420"/>
    </cofactor>
    <cofactor evidence="10">
        <name>Mn(2+)</name>
        <dbReference type="ChEBI" id="CHEBI:29035"/>
    </cofactor>
</comment>
<dbReference type="CDD" id="cd09634">
    <property type="entry name" value="Cas1_I-II-III"/>
    <property type="match status" value="1"/>
</dbReference>
<comment type="subunit">
    <text evidence="9 10">Homodimer, forms a heterotetramer with a Cas2 homodimer.</text>
</comment>
<dbReference type="GO" id="GO:0004519">
    <property type="term" value="F:endonuclease activity"/>
    <property type="evidence" value="ECO:0007669"/>
    <property type="project" value="UniProtKB-KW"/>
</dbReference>
<evidence type="ECO:0000256" key="8">
    <source>
        <dbReference type="ARBA" id="ARBA00023211"/>
    </source>
</evidence>